<dbReference type="Gene3D" id="3.30.230.10">
    <property type="match status" value="1"/>
</dbReference>
<proteinExistence type="inferred from homology"/>
<dbReference type="InterPro" id="IPR014721">
    <property type="entry name" value="Ribsml_uS5_D2-typ_fold_subgr"/>
</dbReference>
<evidence type="ECO:0000256" key="5">
    <source>
        <dbReference type="ARBA" id="ARBA00022801"/>
    </source>
</evidence>
<dbReference type="NCBIfam" id="TIGR00188">
    <property type="entry name" value="rnpA"/>
    <property type="match status" value="1"/>
</dbReference>
<dbReference type="HAMAP" id="MF_00227">
    <property type="entry name" value="RNase_P"/>
    <property type="match status" value="1"/>
</dbReference>
<dbReference type="PANTHER" id="PTHR33992">
    <property type="entry name" value="RIBONUCLEASE P PROTEIN COMPONENT"/>
    <property type="match status" value="1"/>
</dbReference>
<keyword evidence="2 7" id="KW-0819">tRNA processing</keyword>
<comment type="subunit">
    <text evidence="7">Consists of a catalytic RNA component (M1 or rnpB) and a protein subunit.</text>
</comment>
<protein>
    <recommendedName>
        <fullName evidence="7 8">Ribonuclease P protein component</fullName>
        <shortName evidence="7">RNase P protein</shortName>
        <shortName evidence="7">RNaseP protein</shortName>
        <ecNumber evidence="7 8">3.1.26.5</ecNumber>
    </recommendedName>
    <alternativeName>
        <fullName evidence="7">Protein C5</fullName>
    </alternativeName>
</protein>
<dbReference type="Proteomes" id="UP001596170">
    <property type="component" value="Unassembled WGS sequence"/>
</dbReference>
<organism evidence="9 10">
    <name type="scientific">Paenisporosarcina macmurdoensis</name>
    <dbReference type="NCBI Taxonomy" id="212659"/>
    <lineage>
        <taxon>Bacteria</taxon>
        <taxon>Bacillati</taxon>
        <taxon>Bacillota</taxon>
        <taxon>Bacilli</taxon>
        <taxon>Bacillales</taxon>
        <taxon>Caryophanaceae</taxon>
        <taxon>Paenisporosarcina</taxon>
    </lineage>
</organism>
<name>A0ABW1L902_9BACL</name>
<evidence type="ECO:0000256" key="6">
    <source>
        <dbReference type="ARBA" id="ARBA00022884"/>
    </source>
</evidence>
<comment type="catalytic activity">
    <reaction evidence="7">
        <text>Endonucleolytic cleavage of RNA, removing 5'-extranucleotides from tRNA precursor.</text>
        <dbReference type="EC" id="3.1.26.5"/>
    </reaction>
</comment>
<dbReference type="SUPFAM" id="SSF54211">
    <property type="entry name" value="Ribosomal protein S5 domain 2-like"/>
    <property type="match status" value="1"/>
</dbReference>
<evidence type="ECO:0000313" key="10">
    <source>
        <dbReference type="Proteomes" id="UP001596170"/>
    </source>
</evidence>
<dbReference type="InterPro" id="IPR000100">
    <property type="entry name" value="RNase_P"/>
</dbReference>
<evidence type="ECO:0000256" key="8">
    <source>
        <dbReference type="NCBIfam" id="TIGR00188"/>
    </source>
</evidence>
<evidence type="ECO:0000256" key="3">
    <source>
        <dbReference type="ARBA" id="ARBA00022722"/>
    </source>
</evidence>
<comment type="caution">
    <text evidence="9">The sequence shown here is derived from an EMBL/GenBank/DDBJ whole genome shotgun (WGS) entry which is preliminary data.</text>
</comment>
<sequence length="115" mass="13676">MNKRQRVKKNAEFQKIFKRGKSFANRQFVLYLLPIERQEEFRIGLSVSKKVGNAVVRNRIKRYIRQSFLELKDEINPKMDYVIIARNQAANLDFHESKSSLQHVLKVAKMIQKIK</sequence>
<evidence type="ECO:0000313" key="9">
    <source>
        <dbReference type="EMBL" id="MFC6040480.1"/>
    </source>
</evidence>
<dbReference type="Pfam" id="PF00825">
    <property type="entry name" value="Ribonuclease_P"/>
    <property type="match status" value="1"/>
</dbReference>
<accession>A0ABW1L902</accession>
<comment type="function">
    <text evidence="1 7">RNaseP catalyzes the removal of the 5'-leader sequence from pre-tRNA to produce the mature 5'-terminus. It can also cleave other RNA substrates such as 4.5S RNA. The protein component plays an auxiliary but essential role in vivo by binding to the 5'-leader sequence and broadening the substrate specificity of the ribozyme.</text>
</comment>
<dbReference type="PROSITE" id="PS00648">
    <property type="entry name" value="RIBONUCLEASE_P"/>
    <property type="match status" value="1"/>
</dbReference>
<dbReference type="InterPro" id="IPR020539">
    <property type="entry name" value="RNase_P_CS"/>
</dbReference>
<keyword evidence="6 7" id="KW-0694">RNA-binding</keyword>
<dbReference type="GO" id="GO:0004526">
    <property type="term" value="F:ribonuclease P activity"/>
    <property type="evidence" value="ECO:0007669"/>
    <property type="project" value="UniProtKB-EC"/>
</dbReference>
<evidence type="ECO:0000256" key="4">
    <source>
        <dbReference type="ARBA" id="ARBA00022759"/>
    </source>
</evidence>
<dbReference type="EC" id="3.1.26.5" evidence="7 8"/>
<keyword evidence="3 7" id="KW-0540">Nuclease</keyword>
<dbReference type="RefSeq" id="WP_377734973.1">
    <property type="nucleotide sequence ID" value="NZ_JBHSRI010000025.1"/>
</dbReference>
<dbReference type="InterPro" id="IPR020568">
    <property type="entry name" value="Ribosomal_Su5_D2-typ_SF"/>
</dbReference>
<evidence type="ECO:0000256" key="2">
    <source>
        <dbReference type="ARBA" id="ARBA00022694"/>
    </source>
</evidence>
<keyword evidence="4 7" id="KW-0255">Endonuclease</keyword>
<dbReference type="PANTHER" id="PTHR33992:SF1">
    <property type="entry name" value="RIBONUCLEASE P PROTEIN COMPONENT"/>
    <property type="match status" value="1"/>
</dbReference>
<keyword evidence="10" id="KW-1185">Reference proteome</keyword>
<dbReference type="EMBL" id="JBHSRI010000025">
    <property type="protein sequence ID" value="MFC6040480.1"/>
    <property type="molecule type" value="Genomic_DNA"/>
</dbReference>
<evidence type="ECO:0000256" key="1">
    <source>
        <dbReference type="ARBA" id="ARBA00002663"/>
    </source>
</evidence>
<comment type="similarity">
    <text evidence="7">Belongs to the RnpA family.</text>
</comment>
<evidence type="ECO:0000256" key="7">
    <source>
        <dbReference type="HAMAP-Rule" id="MF_00227"/>
    </source>
</evidence>
<reference evidence="10" key="1">
    <citation type="journal article" date="2019" name="Int. J. Syst. Evol. Microbiol.">
        <title>The Global Catalogue of Microorganisms (GCM) 10K type strain sequencing project: providing services to taxonomists for standard genome sequencing and annotation.</title>
        <authorList>
            <consortium name="The Broad Institute Genomics Platform"/>
            <consortium name="The Broad Institute Genome Sequencing Center for Infectious Disease"/>
            <person name="Wu L."/>
            <person name="Ma J."/>
        </authorList>
    </citation>
    <scope>NUCLEOTIDE SEQUENCE [LARGE SCALE GENOMIC DNA]</scope>
    <source>
        <strain evidence="10">CCUG 54527</strain>
    </source>
</reference>
<gene>
    <name evidence="7 9" type="primary">rnpA</name>
    <name evidence="9" type="ORF">ACFPYN_13715</name>
</gene>
<keyword evidence="5 7" id="KW-0378">Hydrolase</keyword>